<dbReference type="OrthoDB" id="2804000at2759"/>
<feature type="compositionally biased region" description="Basic and acidic residues" evidence="1">
    <location>
        <begin position="450"/>
        <end position="461"/>
    </location>
</feature>
<dbReference type="AlphaFoldDB" id="A0A4S4N2V5"/>
<accession>A0A4S4N2V5</accession>
<dbReference type="Proteomes" id="UP000308730">
    <property type="component" value="Unassembled WGS sequence"/>
</dbReference>
<feature type="region of interest" description="Disordered" evidence="1">
    <location>
        <begin position="229"/>
        <end position="418"/>
    </location>
</feature>
<feature type="compositionally biased region" description="Polar residues" evidence="1">
    <location>
        <begin position="365"/>
        <end position="377"/>
    </location>
</feature>
<comment type="caution">
    <text evidence="2">The sequence shown here is derived from an EMBL/GenBank/DDBJ whole genome shotgun (WGS) entry which is preliminary data.</text>
</comment>
<feature type="compositionally biased region" description="Polar residues" evidence="1">
    <location>
        <begin position="346"/>
        <end position="358"/>
    </location>
</feature>
<name>A0A4S4N2V5_9APHY</name>
<evidence type="ECO:0000313" key="2">
    <source>
        <dbReference type="EMBL" id="THH32148.1"/>
    </source>
</evidence>
<dbReference type="EMBL" id="SGPM01000028">
    <property type="protein sequence ID" value="THH32148.1"/>
    <property type="molecule type" value="Genomic_DNA"/>
</dbReference>
<evidence type="ECO:0000256" key="1">
    <source>
        <dbReference type="SAM" id="MobiDB-lite"/>
    </source>
</evidence>
<reference evidence="2 3" key="1">
    <citation type="submission" date="2019-02" db="EMBL/GenBank/DDBJ databases">
        <title>Genome sequencing of the rare red list fungi Antrodiella citrinella (Flaviporus citrinellus).</title>
        <authorList>
            <person name="Buettner E."/>
            <person name="Kellner H."/>
        </authorList>
    </citation>
    <scope>NUCLEOTIDE SEQUENCE [LARGE SCALE GENOMIC DNA]</scope>
    <source>
        <strain evidence="2 3">DSM 108506</strain>
    </source>
</reference>
<gene>
    <name evidence="2" type="ORF">EUX98_g2043</name>
</gene>
<feature type="compositionally biased region" description="Acidic residues" evidence="1">
    <location>
        <begin position="283"/>
        <end position="292"/>
    </location>
</feature>
<proteinExistence type="predicted"/>
<keyword evidence="3" id="KW-1185">Reference proteome</keyword>
<protein>
    <submittedName>
        <fullName evidence="2">Uncharacterized protein</fullName>
    </submittedName>
</protein>
<feature type="region of interest" description="Disordered" evidence="1">
    <location>
        <begin position="450"/>
        <end position="479"/>
    </location>
</feature>
<evidence type="ECO:0000313" key="3">
    <source>
        <dbReference type="Proteomes" id="UP000308730"/>
    </source>
</evidence>
<sequence>MPAGGPTSVARPTSYEQLQLDNFTRKEMIDTLKLENERLRGELAGSQNALNAIVSNLEMRPEFHDGASGSAMLAMLGPLRGGSEANLIPKESCPLVTYYKRSDWDAERKSPTRGGTKLARDNENVMMLYIEDINGTAVDGITASLMRAFSRSIFATLDSLGLATARWSDASHVAHEQFCREMRVKYPQLRYCDDDWKAEGIAGVTYSKWYARTHTGSLKTSKKRARTLLSHGDDDNGQITPGGNEDDEATTGAQDLHAPSAKRLQRVPAVGNPLLTMSLTTSDNEDDEDDLYGELPTPEPATGAEDATGTEPVTGAEPVIGPAAGNGPPSDSSAPVPNLAVGATADQLTNSGPSQSGNLGEDAPVSTTPIVATTEESNLPPRTEAAPVTAVSQSSSRTPGVASSGGTLAVPNETKSPRNLCMKKWVLANPGGLKGAYAAYWDSLGKEERKPFVKESEELKKSTRTTQTTSRTPRVHKSS</sequence>
<organism evidence="2 3">
    <name type="scientific">Antrodiella citrinella</name>
    <dbReference type="NCBI Taxonomy" id="2447956"/>
    <lineage>
        <taxon>Eukaryota</taxon>
        <taxon>Fungi</taxon>
        <taxon>Dikarya</taxon>
        <taxon>Basidiomycota</taxon>
        <taxon>Agaricomycotina</taxon>
        <taxon>Agaricomycetes</taxon>
        <taxon>Polyporales</taxon>
        <taxon>Steccherinaceae</taxon>
        <taxon>Antrodiella</taxon>
    </lineage>
</organism>